<evidence type="ECO:0000256" key="1">
    <source>
        <dbReference type="ARBA" id="ARBA00006471"/>
    </source>
</evidence>
<dbReference type="EMBL" id="JQGC01000005">
    <property type="protein sequence ID" value="KFL31789.1"/>
    <property type="molecule type" value="Genomic_DNA"/>
</dbReference>
<comment type="subunit">
    <text evidence="7 8">Part of the 30S ribosomal subunit. Contacts proteins S5 and S12.</text>
</comment>
<keyword evidence="3 8" id="KW-0694">RNA-binding</keyword>
<evidence type="ECO:0000256" key="7">
    <source>
        <dbReference type="ARBA" id="ARBA00046740"/>
    </source>
</evidence>
<protein>
    <recommendedName>
        <fullName evidence="6 8">Small ribosomal subunit protein uS8</fullName>
    </recommendedName>
</protein>
<dbReference type="STRING" id="46914.JP75_06945"/>
<dbReference type="OrthoDB" id="9802617at2"/>
<dbReference type="InterPro" id="IPR047863">
    <property type="entry name" value="Ribosomal_uS8_CS"/>
</dbReference>
<evidence type="ECO:0000256" key="2">
    <source>
        <dbReference type="ARBA" id="ARBA00022730"/>
    </source>
</evidence>
<keyword evidence="4 8" id="KW-0689">Ribosomal protein</keyword>
<accession>A0A087M4I6</accession>
<comment type="caution">
    <text evidence="10">The sequence shown here is derived from an EMBL/GenBank/DDBJ whole genome shotgun (WGS) entry which is preliminary data.</text>
</comment>
<reference evidence="10 11" key="1">
    <citation type="submission" date="2014-08" db="EMBL/GenBank/DDBJ databases">
        <authorList>
            <person name="Hassan Y.I."/>
            <person name="Lepp D."/>
            <person name="Zhou T."/>
        </authorList>
    </citation>
    <scope>NUCLEOTIDE SEQUENCE [LARGE SCALE GENOMIC DNA]</scope>
    <source>
        <strain evidence="10 11">IFO13584</strain>
    </source>
</reference>
<dbReference type="InterPro" id="IPR035987">
    <property type="entry name" value="Ribosomal_uS8_sf"/>
</dbReference>
<evidence type="ECO:0000256" key="8">
    <source>
        <dbReference type="HAMAP-Rule" id="MF_01302"/>
    </source>
</evidence>
<dbReference type="FunFam" id="3.30.1490.10:FF:000001">
    <property type="entry name" value="30S ribosomal protein S8"/>
    <property type="match status" value="1"/>
</dbReference>
<keyword evidence="11" id="KW-1185">Reference proteome</keyword>
<dbReference type="AlphaFoldDB" id="A0A087M4I6"/>
<dbReference type="GO" id="GO:0006412">
    <property type="term" value="P:translation"/>
    <property type="evidence" value="ECO:0007669"/>
    <property type="project" value="UniProtKB-UniRule"/>
</dbReference>
<dbReference type="NCBIfam" id="NF001109">
    <property type="entry name" value="PRK00136.1"/>
    <property type="match status" value="1"/>
</dbReference>
<evidence type="ECO:0000313" key="10">
    <source>
        <dbReference type="EMBL" id="KFL31789.1"/>
    </source>
</evidence>
<gene>
    <name evidence="8" type="primary">rpsH</name>
    <name evidence="10" type="ORF">JP75_06945</name>
</gene>
<proteinExistence type="inferred from homology"/>
<dbReference type="GO" id="GO:0003735">
    <property type="term" value="F:structural constituent of ribosome"/>
    <property type="evidence" value="ECO:0007669"/>
    <property type="project" value="InterPro"/>
</dbReference>
<dbReference type="Pfam" id="PF00410">
    <property type="entry name" value="Ribosomal_S8"/>
    <property type="match status" value="1"/>
</dbReference>
<evidence type="ECO:0000256" key="9">
    <source>
        <dbReference type="RuleBase" id="RU003660"/>
    </source>
</evidence>
<dbReference type="FunFam" id="3.30.1370.30:FF:000002">
    <property type="entry name" value="30S ribosomal protein S8"/>
    <property type="match status" value="1"/>
</dbReference>
<evidence type="ECO:0000256" key="4">
    <source>
        <dbReference type="ARBA" id="ARBA00022980"/>
    </source>
</evidence>
<dbReference type="Proteomes" id="UP000028981">
    <property type="component" value="Unassembled WGS sequence"/>
</dbReference>
<evidence type="ECO:0000313" key="11">
    <source>
        <dbReference type="Proteomes" id="UP000028981"/>
    </source>
</evidence>
<evidence type="ECO:0000256" key="6">
    <source>
        <dbReference type="ARBA" id="ARBA00035258"/>
    </source>
</evidence>
<dbReference type="SUPFAM" id="SSF56047">
    <property type="entry name" value="Ribosomal protein S8"/>
    <property type="match status" value="1"/>
</dbReference>
<keyword evidence="2 8" id="KW-0699">rRNA-binding</keyword>
<dbReference type="GO" id="GO:0019843">
    <property type="term" value="F:rRNA binding"/>
    <property type="evidence" value="ECO:0007669"/>
    <property type="project" value="UniProtKB-UniRule"/>
</dbReference>
<dbReference type="RefSeq" id="WP_035080850.1">
    <property type="nucleotide sequence ID" value="NZ_JQGC01000005.1"/>
</dbReference>
<dbReference type="PANTHER" id="PTHR11758">
    <property type="entry name" value="40S RIBOSOMAL PROTEIN S15A"/>
    <property type="match status" value="1"/>
</dbReference>
<organism evidence="10 11">
    <name type="scientific">Devosia riboflavina</name>
    <dbReference type="NCBI Taxonomy" id="46914"/>
    <lineage>
        <taxon>Bacteria</taxon>
        <taxon>Pseudomonadati</taxon>
        <taxon>Pseudomonadota</taxon>
        <taxon>Alphaproteobacteria</taxon>
        <taxon>Hyphomicrobiales</taxon>
        <taxon>Devosiaceae</taxon>
        <taxon>Devosia</taxon>
    </lineage>
</organism>
<dbReference type="GO" id="GO:0005840">
    <property type="term" value="C:ribosome"/>
    <property type="evidence" value="ECO:0007669"/>
    <property type="project" value="UniProtKB-KW"/>
</dbReference>
<keyword evidence="5 8" id="KW-0687">Ribonucleoprotein</keyword>
<dbReference type="HAMAP" id="MF_01302_B">
    <property type="entry name" value="Ribosomal_uS8_B"/>
    <property type="match status" value="1"/>
</dbReference>
<evidence type="ECO:0000256" key="5">
    <source>
        <dbReference type="ARBA" id="ARBA00023274"/>
    </source>
</evidence>
<name>A0A087M4I6_9HYPH</name>
<dbReference type="GO" id="GO:0005737">
    <property type="term" value="C:cytoplasm"/>
    <property type="evidence" value="ECO:0007669"/>
    <property type="project" value="UniProtKB-ARBA"/>
</dbReference>
<dbReference type="InterPro" id="IPR000630">
    <property type="entry name" value="Ribosomal_uS8"/>
</dbReference>
<dbReference type="GO" id="GO:1990904">
    <property type="term" value="C:ribonucleoprotein complex"/>
    <property type="evidence" value="ECO:0007669"/>
    <property type="project" value="UniProtKB-KW"/>
</dbReference>
<comment type="similarity">
    <text evidence="1 8 9">Belongs to the universal ribosomal protein uS8 family.</text>
</comment>
<dbReference type="Gene3D" id="3.30.1370.30">
    <property type="match status" value="1"/>
</dbReference>
<evidence type="ECO:0000256" key="3">
    <source>
        <dbReference type="ARBA" id="ARBA00022884"/>
    </source>
</evidence>
<comment type="function">
    <text evidence="8">One of the primary rRNA binding proteins, it binds directly to 16S rRNA central domain where it helps coordinate assembly of the platform of the 30S subunit.</text>
</comment>
<dbReference type="PROSITE" id="PS00053">
    <property type="entry name" value="RIBOSOMAL_S8"/>
    <property type="match status" value="1"/>
</dbReference>
<dbReference type="Gene3D" id="3.30.1490.10">
    <property type="match status" value="1"/>
</dbReference>
<sequence length="132" mass="14517">MSFSDPIGDMLTRIRNAQERRKNTVSTPASTLRGRVLDVLQSEGFIRGYSETKFENGAAEYEIELKYSDNEGVIRTIERVSRPGRRVYASVKNIPQVANGLGVSILSTPKGVMADHEAKAANVGGEVLCRVF</sequence>